<keyword evidence="1" id="KW-1133">Transmembrane helix</keyword>
<dbReference type="Proteomes" id="UP000025241">
    <property type="component" value="Chromosome I"/>
</dbReference>
<evidence type="ECO:0000256" key="1">
    <source>
        <dbReference type="SAM" id="Phobius"/>
    </source>
</evidence>
<accession>A0A024HAU4</accession>
<dbReference type="RefSeq" id="WP_043249211.1">
    <property type="nucleotide sequence ID" value="NZ_HG322950.1"/>
</dbReference>
<evidence type="ECO:0008006" key="4">
    <source>
        <dbReference type="Google" id="ProtNLM"/>
    </source>
</evidence>
<name>A0A024HAU4_PSEKB</name>
<feature type="transmembrane region" description="Helical" evidence="1">
    <location>
        <begin position="92"/>
        <end position="109"/>
    </location>
</feature>
<evidence type="ECO:0000313" key="2">
    <source>
        <dbReference type="EMBL" id="CDF82185.1"/>
    </source>
</evidence>
<keyword evidence="3" id="KW-1185">Reference proteome</keyword>
<dbReference type="eggNOG" id="ENOG5032TBM">
    <property type="taxonomic scope" value="Bacteria"/>
</dbReference>
<dbReference type="STRING" id="1301098.PKB_0817"/>
<sequence>MNPISILRDTWFFFSRHLGTLLPLCLPWIVLESLTQQQLSLAAQSQQFAPWGMAAGLVFYPIYTASLLLYLIDFGEERRRGVSELWRAALRLWPAFALLSALSSLLIVIGFSLMILPGIYVMIKLAFAEVLLVKRGLRPLDAIRESFRLTNGHFFLLLTTVLVILAPTWALQGYIEQLNDEAAGYGLALNALSGFFQLLLTVLTYRIYMLGPEREQGSEQA</sequence>
<proteinExistence type="predicted"/>
<dbReference type="HOGENOM" id="CLU_105862_0_0_6"/>
<feature type="transmembrane region" description="Helical" evidence="1">
    <location>
        <begin position="51"/>
        <end position="72"/>
    </location>
</feature>
<evidence type="ECO:0000313" key="3">
    <source>
        <dbReference type="Proteomes" id="UP000025241"/>
    </source>
</evidence>
<keyword evidence="1" id="KW-0472">Membrane</keyword>
<feature type="transmembrane region" description="Helical" evidence="1">
    <location>
        <begin position="115"/>
        <end position="133"/>
    </location>
</feature>
<feature type="transmembrane region" description="Helical" evidence="1">
    <location>
        <begin position="187"/>
        <end position="208"/>
    </location>
</feature>
<gene>
    <name evidence="2" type="ORF">PKB_0817</name>
</gene>
<organism evidence="2 3">
    <name type="scientific">Pseudomonas knackmussii (strain DSM 6978 / CCUG 54928 / LMG 23759 / B13)</name>
    <dbReference type="NCBI Taxonomy" id="1301098"/>
    <lineage>
        <taxon>Bacteria</taxon>
        <taxon>Pseudomonadati</taxon>
        <taxon>Pseudomonadota</taxon>
        <taxon>Gammaproteobacteria</taxon>
        <taxon>Pseudomonadales</taxon>
        <taxon>Pseudomonadaceae</taxon>
        <taxon>Pseudomonas</taxon>
    </lineage>
</organism>
<keyword evidence="1" id="KW-0812">Transmembrane</keyword>
<reference evidence="2 3" key="2">
    <citation type="submission" date="2014-05" db="EMBL/GenBank/DDBJ databases">
        <title>Genome sequence of the 3-chlorobenzoate degrading bacterium Pseudomonas knackmussii B13 shows multiple evidence for horizontal gene transfer.</title>
        <authorList>
            <person name="Miyazaki R."/>
            <person name="Bertelli C."/>
            <person name="Falquet L."/>
            <person name="Robinson-Rechavi M."/>
            <person name="Gharib W."/>
            <person name="Roy S."/>
            <person name="Van der Meer J.R."/>
        </authorList>
    </citation>
    <scope>NUCLEOTIDE SEQUENCE [LARGE SCALE GENOMIC DNA]</scope>
    <source>
        <strain evidence="2 3">B13</strain>
    </source>
</reference>
<feature type="transmembrane region" description="Helical" evidence="1">
    <location>
        <begin position="154"/>
        <end position="175"/>
    </location>
</feature>
<dbReference type="Pfam" id="PF06790">
    <property type="entry name" value="UPF0259"/>
    <property type="match status" value="1"/>
</dbReference>
<protein>
    <recommendedName>
        <fullName evidence="4">Transmembrane protein</fullName>
    </recommendedName>
</protein>
<feature type="transmembrane region" description="Helical" evidence="1">
    <location>
        <begin position="12"/>
        <end position="31"/>
    </location>
</feature>
<dbReference type="AlphaFoldDB" id="A0A024HAU4"/>
<reference evidence="2 3" key="1">
    <citation type="submission" date="2013-03" db="EMBL/GenBank/DDBJ databases">
        <authorList>
            <person name="Linke B."/>
        </authorList>
    </citation>
    <scope>NUCLEOTIDE SEQUENCE [LARGE SCALE GENOMIC DNA]</scope>
    <source>
        <strain evidence="2 3">B13</strain>
    </source>
</reference>
<dbReference type="EMBL" id="HG322950">
    <property type="protein sequence ID" value="CDF82185.1"/>
    <property type="molecule type" value="Genomic_DNA"/>
</dbReference>
<dbReference type="KEGG" id="pkc:PKB_0817"/>
<dbReference type="PATRIC" id="fig|1301098.3.peg.821"/>
<dbReference type="OrthoDB" id="6196264at2"/>